<gene>
    <name evidence="2" type="ORF">OH76DRAFT_1422195</name>
</gene>
<keyword evidence="1" id="KW-0732">Signal</keyword>
<reference evidence="2 3" key="1">
    <citation type="journal article" date="2018" name="Biotechnol. Biofuels">
        <title>Integrative visual omics of the white-rot fungus Polyporus brumalis exposes the biotechnological potential of its oxidative enzymes for delignifying raw plant biomass.</title>
        <authorList>
            <person name="Miyauchi S."/>
            <person name="Rancon A."/>
            <person name="Drula E."/>
            <person name="Hage H."/>
            <person name="Chaduli D."/>
            <person name="Favel A."/>
            <person name="Grisel S."/>
            <person name="Henrissat B."/>
            <person name="Herpoel-Gimbert I."/>
            <person name="Ruiz-Duenas F.J."/>
            <person name="Chevret D."/>
            <person name="Hainaut M."/>
            <person name="Lin J."/>
            <person name="Wang M."/>
            <person name="Pangilinan J."/>
            <person name="Lipzen A."/>
            <person name="Lesage-Meessen L."/>
            <person name="Navarro D."/>
            <person name="Riley R."/>
            <person name="Grigoriev I.V."/>
            <person name="Zhou S."/>
            <person name="Raouche S."/>
            <person name="Rosso M.N."/>
        </authorList>
    </citation>
    <scope>NUCLEOTIDE SEQUENCE [LARGE SCALE GENOMIC DNA]</scope>
    <source>
        <strain evidence="2 3">BRFM 1820</strain>
    </source>
</reference>
<feature type="signal peptide" evidence="1">
    <location>
        <begin position="1"/>
        <end position="28"/>
    </location>
</feature>
<dbReference type="Proteomes" id="UP000256964">
    <property type="component" value="Unassembled WGS sequence"/>
</dbReference>
<name>A0A371CRW9_9APHY</name>
<dbReference type="Gene3D" id="2.60.120.260">
    <property type="entry name" value="Galactose-binding domain-like"/>
    <property type="match status" value="1"/>
</dbReference>
<evidence type="ECO:0008006" key="4">
    <source>
        <dbReference type="Google" id="ProtNLM"/>
    </source>
</evidence>
<evidence type="ECO:0000313" key="3">
    <source>
        <dbReference type="Proteomes" id="UP000256964"/>
    </source>
</evidence>
<proteinExistence type="predicted"/>
<keyword evidence="3" id="KW-1185">Reference proteome</keyword>
<organism evidence="2 3">
    <name type="scientific">Lentinus brumalis</name>
    <dbReference type="NCBI Taxonomy" id="2498619"/>
    <lineage>
        <taxon>Eukaryota</taxon>
        <taxon>Fungi</taxon>
        <taxon>Dikarya</taxon>
        <taxon>Basidiomycota</taxon>
        <taxon>Agaricomycotina</taxon>
        <taxon>Agaricomycetes</taxon>
        <taxon>Polyporales</taxon>
        <taxon>Polyporaceae</taxon>
        <taxon>Lentinus</taxon>
    </lineage>
</organism>
<protein>
    <recommendedName>
        <fullName evidence="4">CBM6 domain-containing protein</fullName>
    </recommendedName>
</protein>
<sequence length="188" mass="20412">MLPCRSRGLLRVVITLFTSPLFGALTSATSLVNVTVDDTFGNSEENLQITYQPDGSWSQGVDCTNCEAHLDTTKVHSGTWHDTTYFSDNPPSSPLSASLTFNGVAIYVYCIVTRASTDPFGNSDMTFYLDGNQVGTFVQPPNGDPTYQYSVPVYVNEAIPSGKHTFTLVNGRAGEQTALALLDYIVFS</sequence>
<dbReference type="OrthoDB" id="3245657at2759"/>
<dbReference type="EMBL" id="KZ857472">
    <property type="protein sequence ID" value="RDX43034.1"/>
    <property type="molecule type" value="Genomic_DNA"/>
</dbReference>
<dbReference type="STRING" id="139420.A0A371CRW9"/>
<accession>A0A371CRW9</accession>
<evidence type="ECO:0000313" key="2">
    <source>
        <dbReference type="EMBL" id="RDX43034.1"/>
    </source>
</evidence>
<feature type="chain" id="PRO_5017042395" description="CBM6 domain-containing protein" evidence="1">
    <location>
        <begin position="29"/>
        <end position="188"/>
    </location>
</feature>
<evidence type="ECO:0000256" key="1">
    <source>
        <dbReference type="SAM" id="SignalP"/>
    </source>
</evidence>
<dbReference type="AlphaFoldDB" id="A0A371CRW9"/>